<sequence length="117" mass="12005">MKWAALFDVDGVLVDLMDTVVCSEDATPKPAPDGLHLARGRLGVVPSAAVFVGDMDADVHAARAAGVTSVGAGWGFTEPEALASFGADLVLLDPSELTDVLLALLRAGQSDGNSKRS</sequence>
<organism evidence="1 2">
    <name type="scientific">Kitasatospora viridis</name>
    <dbReference type="NCBI Taxonomy" id="281105"/>
    <lineage>
        <taxon>Bacteria</taxon>
        <taxon>Bacillati</taxon>
        <taxon>Actinomycetota</taxon>
        <taxon>Actinomycetes</taxon>
        <taxon>Kitasatosporales</taxon>
        <taxon>Streptomycetaceae</taxon>
        <taxon>Kitasatospora</taxon>
    </lineage>
</organism>
<dbReference type="PANTHER" id="PTHR43434:SF1">
    <property type="entry name" value="PHOSPHOGLYCOLATE PHOSPHATASE"/>
    <property type="match status" value="1"/>
</dbReference>
<dbReference type="GO" id="GO:0006281">
    <property type="term" value="P:DNA repair"/>
    <property type="evidence" value="ECO:0007669"/>
    <property type="project" value="TreeGrafter"/>
</dbReference>
<comment type="caution">
    <text evidence="1">The sequence shown here is derived from an EMBL/GenBank/DDBJ whole genome shotgun (WGS) entry which is preliminary data.</text>
</comment>
<dbReference type="InterPro" id="IPR036412">
    <property type="entry name" value="HAD-like_sf"/>
</dbReference>
<dbReference type="InterPro" id="IPR050155">
    <property type="entry name" value="HAD-like_hydrolase_sf"/>
</dbReference>
<name>A0A561TUZ2_9ACTN</name>
<proteinExistence type="predicted"/>
<keyword evidence="1" id="KW-0378">Hydrolase</keyword>
<evidence type="ECO:0000313" key="1">
    <source>
        <dbReference type="EMBL" id="TWF90925.1"/>
    </source>
</evidence>
<dbReference type="InterPro" id="IPR041492">
    <property type="entry name" value="HAD_2"/>
</dbReference>
<evidence type="ECO:0000313" key="2">
    <source>
        <dbReference type="Proteomes" id="UP000317940"/>
    </source>
</evidence>
<dbReference type="RefSeq" id="WP_145908593.1">
    <property type="nucleotide sequence ID" value="NZ_BAAAMZ010000002.1"/>
</dbReference>
<dbReference type="PANTHER" id="PTHR43434">
    <property type="entry name" value="PHOSPHOGLYCOLATE PHOSPHATASE"/>
    <property type="match status" value="1"/>
</dbReference>
<keyword evidence="2" id="KW-1185">Reference proteome</keyword>
<reference evidence="1 2" key="1">
    <citation type="submission" date="2019-06" db="EMBL/GenBank/DDBJ databases">
        <title>Sequencing the genomes of 1000 actinobacteria strains.</title>
        <authorList>
            <person name="Klenk H.-P."/>
        </authorList>
    </citation>
    <scope>NUCLEOTIDE SEQUENCE [LARGE SCALE GENOMIC DNA]</scope>
    <source>
        <strain evidence="1 2">DSM 44826</strain>
    </source>
</reference>
<dbReference type="Pfam" id="PF13419">
    <property type="entry name" value="HAD_2"/>
    <property type="match status" value="1"/>
</dbReference>
<dbReference type="EMBL" id="VIWT01000002">
    <property type="protein sequence ID" value="TWF90925.1"/>
    <property type="molecule type" value="Genomic_DNA"/>
</dbReference>
<dbReference type="OrthoDB" id="9793014at2"/>
<dbReference type="InterPro" id="IPR006439">
    <property type="entry name" value="HAD-SF_hydro_IA"/>
</dbReference>
<protein>
    <submittedName>
        <fullName evidence="1">HAD superfamily hydrolase (TIGR01509 family)</fullName>
    </submittedName>
</protein>
<dbReference type="SUPFAM" id="SSF56784">
    <property type="entry name" value="HAD-like"/>
    <property type="match status" value="1"/>
</dbReference>
<dbReference type="Gene3D" id="3.40.50.1000">
    <property type="entry name" value="HAD superfamily/HAD-like"/>
    <property type="match status" value="1"/>
</dbReference>
<dbReference type="Proteomes" id="UP000317940">
    <property type="component" value="Unassembled WGS sequence"/>
</dbReference>
<accession>A0A561TUZ2</accession>
<dbReference type="GO" id="GO:0008967">
    <property type="term" value="F:phosphoglycolate phosphatase activity"/>
    <property type="evidence" value="ECO:0007669"/>
    <property type="project" value="TreeGrafter"/>
</dbReference>
<dbReference type="InterPro" id="IPR023214">
    <property type="entry name" value="HAD_sf"/>
</dbReference>
<dbReference type="NCBIfam" id="TIGR01509">
    <property type="entry name" value="HAD-SF-IA-v3"/>
    <property type="match status" value="1"/>
</dbReference>
<gene>
    <name evidence="1" type="ORF">FHX73_1237</name>
</gene>
<dbReference type="AlphaFoldDB" id="A0A561TUZ2"/>